<dbReference type="AlphaFoldDB" id="A0A3P1SW35"/>
<evidence type="ECO:0000313" key="3">
    <source>
        <dbReference type="Proteomes" id="UP000267535"/>
    </source>
</evidence>
<feature type="domain" description="Amidase" evidence="1">
    <location>
        <begin position="27"/>
        <end position="418"/>
    </location>
</feature>
<dbReference type="Pfam" id="PF01425">
    <property type="entry name" value="Amidase"/>
    <property type="match status" value="1"/>
</dbReference>
<protein>
    <submittedName>
        <fullName evidence="2">Amidase</fullName>
    </submittedName>
</protein>
<dbReference type="RefSeq" id="WP_124924500.1">
    <property type="nucleotide sequence ID" value="NZ_BMOH01000001.1"/>
</dbReference>
<evidence type="ECO:0000259" key="1">
    <source>
        <dbReference type="Pfam" id="PF01425"/>
    </source>
</evidence>
<dbReference type="GO" id="GO:0003824">
    <property type="term" value="F:catalytic activity"/>
    <property type="evidence" value="ECO:0007669"/>
    <property type="project" value="InterPro"/>
</dbReference>
<comment type="caution">
    <text evidence="2">The sequence shown here is derived from an EMBL/GenBank/DDBJ whole genome shotgun (WGS) entry which is preliminary data.</text>
</comment>
<gene>
    <name evidence="2" type="ORF">EHS89_02380</name>
</gene>
<dbReference type="InterPro" id="IPR000120">
    <property type="entry name" value="Amidase"/>
</dbReference>
<dbReference type="Proteomes" id="UP000267535">
    <property type="component" value="Unassembled WGS sequence"/>
</dbReference>
<dbReference type="PANTHER" id="PTHR11895">
    <property type="entry name" value="TRANSAMIDASE"/>
    <property type="match status" value="1"/>
</dbReference>
<sequence length="429" mass="46671">MNSLSLNGLSLRQALALIAEGHCAPVDVINACYDQIEARQADVGAWHFLLSREQYLQQYYEKEAFYKASLLQGLPIGIKDIIDTDCMPTEMGSTIHSGRQPTDNASCVNLLLKAGAIVPGKTVTTEFAYFKPGKTRNPKDLNRTPGGSSSGSAAAVADFMIPAAVGSQTAASVIRPAAYCGVVGYVGTRGEYSLRGVQPLAQSLDSLGLFSRRVEDIGLLRSILLQQPDTDLVKQDRPYRILVCKGSSVGESDPEMDLALEQFSVCLAQQGAELIEMHSCDLIRRLVEHHHKIMAWEATRNLCYEADRSEQVSEALQQLFELGRGMARETYLDSLQVVAKIGHWLWSNPDHKGVDAILAPAAPGVAPQGHCSTGQPHMSRPWQVLGLPVVTLPGMQDDNGLPLGLQFIGRAREDDQLLGLAHWAETVLS</sequence>
<organism evidence="2 3">
    <name type="scientific">Amphritea balenae</name>
    <dbReference type="NCBI Taxonomy" id="452629"/>
    <lineage>
        <taxon>Bacteria</taxon>
        <taxon>Pseudomonadati</taxon>
        <taxon>Pseudomonadota</taxon>
        <taxon>Gammaproteobacteria</taxon>
        <taxon>Oceanospirillales</taxon>
        <taxon>Oceanospirillaceae</taxon>
        <taxon>Amphritea</taxon>
    </lineage>
</organism>
<dbReference type="PANTHER" id="PTHR11895:SF151">
    <property type="entry name" value="GLUTAMYL-TRNA(GLN) AMIDOTRANSFERASE SUBUNIT A"/>
    <property type="match status" value="1"/>
</dbReference>
<dbReference type="SUPFAM" id="SSF75304">
    <property type="entry name" value="Amidase signature (AS) enzymes"/>
    <property type="match status" value="1"/>
</dbReference>
<dbReference type="EMBL" id="RQXV01000001">
    <property type="protein sequence ID" value="RRD01427.1"/>
    <property type="molecule type" value="Genomic_DNA"/>
</dbReference>
<reference evidence="2 3" key="1">
    <citation type="submission" date="2018-11" db="EMBL/GenBank/DDBJ databases">
        <title>The draft genome sequence of Amphritea balenae JAMM 1525T.</title>
        <authorList>
            <person name="Fang Z."/>
            <person name="Zhang Y."/>
            <person name="Han X."/>
        </authorList>
    </citation>
    <scope>NUCLEOTIDE SEQUENCE [LARGE SCALE GENOMIC DNA]</scope>
    <source>
        <strain evidence="2 3">JAMM 1525</strain>
    </source>
</reference>
<dbReference type="InterPro" id="IPR023631">
    <property type="entry name" value="Amidase_dom"/>
</dbReference>
<dbReference type="OrthoDB" id="8872210at2"/>
<name>A0A3P1SW35_9GAMM</name>
<keyword evidence="3" id="KW-1185">Reference proteome</keyword>
<evidence type="ECO:0000313" key="2">
    <source>
        <dbReference type="EMBL" id="RRD01427.1"/>
    </source>
</evidence>
<proteinExistence type="predicted"/>
<dbReference type="InterPro" id="IPR036928">
    <property type="entry name" value="AS_sf"/>
</dbReference>
<accession>A0A3P1SW35</accession>
<dbReference type="Gene3D" id="3.90.1300.10">
    <property type="entry name" value="Amidase signature (AS) domain"/>
    <property type="match status" value="1"/>
</dbReference>